<dbReference type="InterPro" id="IPR002477">
    <property type="entry name" value="Peptidoglycan-bd-like"/>
</dbReference>
<evidence type="ECO:0000256" key="4">
    <source>
        <dbReference type="ARBA" id="ARBA00022807"/>
    </source>
</evidence>
<accession>A0A1I0V9Z2</accession>
<keyword evidence="3 8" id="KW-0378">Hydrolase</keyword>
<dbReference type="GO" id="GO:0008234">
    <property type="term" value="F:cysteine-type peptidase activity"/>
    <property type="evidence" value="ECO:0007669"/>
    <property type="project" value="UniProtKB-KW"/>
</dbReference>
<evidence type="ECO:0000256" key="2">
    <source>
        <dbReference type="ARBA" id="ARBA00022670"/>
    </source>
</evidence>
<dbReference type="SUPFAM" id="SSF47090">
    <property type="entry name" value="PGBD-like"/>
    <property type="match status" value="2"/>
</dbReference>
<name>A0A1I0V9Z2_9PSEU</name>
<reference evidence="9" key="1">
    <citation type="submission" date="2016-10" db="EMBL/GenBank/DDBJ databases">
        <authorList>
            <person name="Varghese N."/>
            <person name="Submissions S."/>
        </authorList>
    </citation>
    <scope>NUCLEOTIDE SEQUENCE [LARGE SCALE GENOMIC DNA]</scope>
    <source>
        <strain evidence="9">CGMCC 4.3568</strain>
    </source>
</reference>
<dbReference type="GO" id="GO:0006508">
    <property type="term" value="P:proteolysis"/>
    <property type="evidence" value="ECO:0007669"/>
    <property type="project" value="UniProtKB-KW"/>
</dbReference>
<feature type="domain" description="Peptidoglycan binding-like" evidence="7">
    <location>
        <begin position="289"/>
        <end position="345"/>
    </location>
</feature>
<evidence type="ECO:0000313" key="8">
    <source>
        <dbReference type="EMBL" id="SFA73078.1"/>
    </source>
</evidence>
<protein>
    <submittedName>
        <fullName evidence="8">Peptidoglycan-binding (PGRP) domain of peptidoglycan hydrolases-containing protein</fullName>
    </submittedName>
</protein>
<dbReference type="Gene3D" id="3.90.1720.10">
    <property type="entry name" value="endopeptidase domain like (from Nostoc punctiforme)"/>
    <property type="match status" value="1"/>
</dbReference>
<dbReference type="Pfam" id="PF01471">
    <property type="entry name" value="PG_binding_1"/>
    <property type="match status" value="2"/>
</dbReference>
<keyword evidence="2" id="KW-0645">Protease</keyword>
<evidence type="ECO:0000259" key="6">
    <source>
        <dbReference type="Pfam" id="PF00877"/>
    </source>
</evidence>
<gene>
    <name evidence="8" type="ORF">SAMN05216266_101102</name>
</gene>
<sequence>MRVSRSIRNRIRTAGVATVLTGLLCAGSPVAGAQASAPSSEATGIQAEVGVAGHPTSDLKLTRTDILTRAQSWIDERVPYSQSKWHTNQYGRYRQDCSGYVSMAWGLKNVRWTGNIMEVATRISKSKLLPGDALWVHGSSVQHIAIFVRWADSAKTQAVVREEYRTGTVAAQRTWSASWTSKFTAIRYKNVIEGDAKTCAVVNENHKSYTQLAEGAKGELVKAAQCLLAGAGFNTGADGPSGTFDATMTSAVKQYQTKVGLPSNGTVDSHTWTALLSRGSTPMVQDGSTGSAVSRVQRSLNAATNAGLDVDGQFGPKTTTAVKNYQSSRKLGSDGIVGPNTWAALQAGK</sequence>
<dbReference type="InterPro" id="IPR036366">
    <property type="entry name" value="PGBDSf"/>
</dbReference>
<keyword evidence="4" id="KW-0788">Thiol protease</keyword>
<dbReference type="InterPro" id="IPR038765">
    <property type="entry name" value="Papain-like_cys_pep_sf"/>
</dbReference>
<feature type="signal peptide" evidence="5">
    <location>
        <begin position="1"/>
        <end position="33"/>
    </location>
</feature>
<evidence type="ECO:0000256" key="1">
    <source>
        <dbReference type="ARBA" id="ARBA00007074"/>
    </source>
</evidence>
<evidence type="ECO:0000256" key="3">
    <source>
        <dbReference type="ARBA" id="ARBA00022801"/>
    </source>
</evidence>
<keyword evidence="9" id="KW-1185">Reference proteome</keyword>
<feature type="domain" description="NlpC/P60" evidence="6">
    <location>
        <begin position="94"/>
        <end position="186"/>
    </location>
</feature>
<keyword evidence="5" id="KW-0732">Signal</keyword>
<dbReference type="InterPro" id="IPR000064">
    <property type="entry name" value="NLP_P60_dom"/>
</dbReference>
<comment type="similarity">
    <text evidence="1">Belongs to the peptidase C40 family.</text>
</comment>
<dbReference type="STRING" id="490629.SAMN05216266_101102"/>
<proteinExistence type="inferred from homology"/>
<feature type="chain" id="PRO_5017231272" evidence="5">
    <location>
        <begin position="34"/>
        <end position="349"/>
    </location>
</feature>
<dbReference type="Pfam" id="PF00877">
    <property type="entry name" value="NLPC_P60"/>
    <property type="match status" value="1"/>
</dbReference>
<evidence type="ECO:0000313" key="9">
    <source>
        <dbReference type="Proteomes" id="UP000243799"/>
    </source>
</evidence>
<dbReference type="InterPro" id="IPR036365">
    <property type="entry name" value="PGBD-like_sf"/>
</dbReference>
<organism evidence="8 9">
    <name type="scientific">Amycolatopsis marina</name>
    <dbReference type="NCBI Taxonomy" id="490629"/>
    <lineage>
        <taxon>Bacteria</taxon>
        <taxon>Bacillati</taxon>
        <taxon>Actinomycetota</taxon>
        <taxon>Actinomycetes</taxon>
        <taxon>Pseudonocardiales</taxon>
        <taxon>Pseudonocardiaceae</taxon>
        <taxon>Amycolatopsis</taxon>
    </lineage>
</organism>
<dbReference type="AlphaFoldDB" id="A0A1I0V9Z2"/>
<dbReference type="SUPFAM" id="SSF54001">
    <property type="entry name" value="Cysteine proteinases"/>
    <property type="match status" value="1"/>
</dbReference>
<evidence type="ECO:0000259" key="7">
    <source>
        <dbReference type="Pfam" id="PF01471"/>
    </source>
</evidence>
<dbReference type="EMBL" id="FOKG01000001">
    <property type="protein sequence ID" value="SFA73078.1"/>
    <property type="molecule type" value="Genomic_DNA"/>
</dbReference>
<dbReference type="Gene3D" id="1.10.101.10">
    <property type="entry name" value="PGBD-like superfamily/PGBD"/>
    <property type="match status" value="2"/>
</dbReference>
<feature type="domain" description="Peptidoglycan binding-like" evidence="7">
    <location>
        <begin position="218"/>
        <end position="275"/>
    </location>
</feature>
<evidence type="ECO:0000256" key="5">
    <source>
        <dbReference type="SAM" id="SignalP"/>
    </source>
</evidence>
<dbReference type="Proteomes" id="UP000243799">
    <property type="component" value="Unassembled WGS sequence"/>
</dbReference>